<dbReference type="Proteomes" id="UP000326759">
    <property type="component" value="Unassembled WGS sequence"/>
</dbReference>
<evidence type="ECO:0000313" key="4">
    <source>
        <dbReference type="Proteomes" id="UP000326759"/>
    </source>
</evidence>
<feature type="compositionally biased region" description="Basic residues" evidence="1">
    <location>
        <begin position="614"/>
        <end position="635"/>
    </location>
</feature>
<reference evidence="3 4" key="1">
    <citation type="journal article" date="2019" name="PLoS Biol.">
        <title>Sex chromosomes control vertical transmission of feminizing Wolbachia symbionts in an isopod.</title>
        <authorList>
            <person name="Becking T."/>
            <person name="Chebbi M.A."/>
            <person name="Giraud I."/>
            <person name="Moumen B."/>
            <person name="Laverre T."/>
            <person name="Caubet Y."/>
            <person name="Peccoud J."/>
            <person name="Gilbert C."/>
            <person name="Cordaux R."/>
        </authorList>
    </citation>
    <scope>NUCLEOTIDE SEQUENCE [LARGE SCALE GENOMIC DNA]</scope>
    <source>
        <strain evidence="3">ANa2</strain>
        <tissue evidence="3">Whole body excluding digestive tract and cuticle</tissue>
    </source>
</reference>
<dbReference type="GO" id="GO:0051301">
    <property type="term" value="P:cell division"/>
    <property type="evidence" value="ECO:0007669"/>
    <property type="project" value="UniProtKB-KW"/>
</dbReference>
<accession>A0A5N5TD77</accession>
<organism evidence="3 4">
    <name type="scientific">Armadillidium nasatum</name>
    <dbReference type="NCBI Taxonomy" id="96803"/>
    <lineage>
        <taxon>Eukaryota</taxon>
        <taxon>Metazoa</taxon>
        <taxon>Ecdysozoa</taxon>
        <taxon>Arthropoda</taxon>
        <taxon>Crustacea</taxon>
        <taxon>Multicrustacea</taxon>
        <taxon>Malacostraca</taxon>
        <taxon>Eumalacostraca</taxon>
        <taxon>Peracarida</taxon>
        <taxon>Isopoda</taxon>
        <taxon>Oniscidea</taxon>
        <taxon>Crinocheta</taxon>
        <taxon>Armadillidiidae</taxon>
        <taxon>Armadillidium</taxon>
    </lineage>
</organism>
<evidence type="ECO:0000313" key="3">
    <source>
        <dbReference type="EMBL" id="KAB7503065.1"/>
    </source>
</evidence>
<dbReference type="PANTHER" id="PTHR31532:SF10">
    <property type="entry name" value="BIORIENTATION OF CHROMOSOMES IN CELL DIVISION PROTEIN 1-LIKE 1"/>
    <property type="match status" value="1"/>
</dbReference>
<feature type="compositionally biased region" description="Basic and acidic residues" evidence="1">
    <location>
        <begin position="565"/>
        <end position="574"/>
    </location>
</feature>
<dbReference type="GO" id="GO:0048188">
    <property type="term" value="C:Set1C/COMPASS complex"/>
    <property type="evidence" value="ECO:0007669"/>
    <property type="project" value="TreeGrafter"/>
</dbReference>
<evidence type="ECO:0000256" key="1">
    <source>
        <dbReference type="SAM" id="MobiDB-lite"/>
    </source>
</evidence>
<dbReference type="Pfam" id="PF05205">
    <property type="entry name" value="COMPASS-Shg1"/>
    <property type="match status" value="1"/>
</dbReference>
<feature type="region of interest" description="Disordered" evidence="1">
    <location>
        <begin position="245"/>
        <end position="404"/>
    </location>
</feature>
<feature type="region of interest" description="Disordered" evidence="1">
    <location>
        <begin position="755"/>
        <end position="808"/>
    </location>
</feature>
<feature type="compositionally biased region" description="Polar residues" evidence="1">
    <location>
        <begin position="354"/>
        <end position="368"/>
    </location>
</feature>
<feature type="compositionally biased region" description="Basic and acidic residues" evidence="1">
    <location>
        <begin position="694"/>
        <end position="717"/>
    </location>
</feature>
<feature type="region of interest" description="Disordered" evidence="1">
    <location>
        <begin position="196"/>
        <end position="215"/>
    </location>
</feature>
<feature type="compositionally biased region" description="Basic and acidic residues" evidence="1">
    <location>
        <begin position="1405"/>
        <end position="1417"/>
    </location>
</feature>
<dbReference type="InterPro" id="IPR055264">
    <property type="entry name" value="BOD1/SHG1_dom"/>
</dbReference>
<feature type="region of interest" description="Disordered" evidence="1">
    <location>
        <begin position="885"/>
        <end position="1004"/>
    </location>
</feature>
<dbReference type="PANTHER" id="PTHR31532">
    <property type="entry name" value="BIORIENTATION OF CHROMOSOMES IN CELL DIVISION 1 FAMILY MEMBER"/>
    <property type="match status" value="1"/>
</dbReference>
<feature type="compositionally biased region" description="Polar residues" evidence="1">
    <location>
        <begin position="469"/>
        <end position="483"/>
    </location>
</feature>
<protein>
    <submittedName>
        <fullName evidence="3">Biorientation of chromosomes in cell division protein 1</fullName>
    </submittedName>
</protein>
<feature type="compositionally biased region" description="Basic and acidic residues" evidence="1">
    <location>
        <begin position="793"/>
        <end position="808"/>
    </location>
</feature>
<feature type="compositionally biased region" description="Low complexity" evidence="1">
    <location>
        <begin position="1383"/>
        <end position="1404"/>
    </location>
</feature>
<feature type="compositionally biased region" description="Low complexity" evidence="1">
    <location>
        <begin position="198"/>
        <end position="213"/>
    </location>
</feature>
<keyword evidence="3" id="KW-0132">Cell division</keyword>
<feature type="compositionally biased region" description="Basic and acidic residues" evidence="1">
    <location>
        <begin position="446"/>
        <end position="468"/>
    </location>
</feature>
<feature type="compositionally biased region" description="Basic and acidic residues" evidence="1">
    <location>
        <begin position="547"/>
        <end position="557"/>
    </location>
</feature>
<feature type="compositionally biased region" description="Basic and acidic residues" evidence="1">
    <location>
        <begin position="1364"/>
        <end position="1374"/>
    </location>
</feature>
<keyword evidence="3" id="KW-0131">Cell cycle</keyword>
<comment type="caution">
    <text evidence="3">The sequence shown here is derived from an EMBL/GenBank/DDBJ whole genome shotgun (WGS) entry which is preliminary data.</text>
</comment>
<feature type="compositionally biased region" description="Polar residues" evidence="1">
    <location>
        <begin position="388"/>
        <end position="398"/>
    </location>
</feature>
<feature type="region of interest" description="Disordered" evidence="1">
    <location>
        <begin position="1319"/>
        <end position="1350"/>
    </location>
</feature>
<feature type="domain" description="BOD1/SHG1" evidence="2">
    <location>
        <begin position="19"/>
        <end position="110"/>
    </location>
</feature>
<feature type="compositionally biased region" description="Low complexity" evidence="1">
    <location>
        <begin position="979"/>
        <end position="988"/>
    </location>
</feature>
<name>A0A5N5TD77_9CRUS</name>
<dbReference type="OrthoDB" id="7605699at2759"/>
<proteinExistence type="predicted"/>
<dbReference type="GO" id="GO:0031297">
    <property type="term" value="P:replication fork processing"/>
    <property type="evidence" value="ECO:0007669"/>
    <property type="project" value="TreeGrafter"/>
</dbReference>
<feature type="compositionally biased region" description="Basic and acidic residues" evidence="1">
    <location>
        <begin position="511"/>
        <end position="539"/>
    </location>
</feature>
<feature type="compositionally biased region" description="Basic and acidic residues" evidence="1">
    <location>
        <begin position="596"/>
        <end position="613"/>
    </location>
</feature>
<feature type="region of interest" description="Disordered" evidence="1">
    <location>
        <begin position="823"/>
        <end position="863"/>
    </location>
</feature>
<feature type="region of interest" description="Disordered" evidence="1">
    <location>
        <begin position="1363"/>
        <end position="1427"/>
    </location>
</feature>
<dbReference type="EMBL" id="SEYY01005964">
    <property type="protein sequence ID" value="KAB7503065.1"/>
    <property type="molecule type" value="Genomic_DNA"/>
</dbReference>
<feature type="compositionally biased region" description="Basic and acidic residues" evidence="1">
    <location>
        <begin position="888"/>
        <end position="897"/>
    </location>
</feature>
<feature type="compositionally biased region" description="Polar residues" evidence="1">
    <location>
        <begin position="755"/>
        <end position="779"/>
    </location>
</feature>
<feature type="compositionally biased region" description="Low complexity" evidence="1">
    <location>
        <begin position="326"/>
        <end position="353"/>
    </location>
</feature>
<gene>
    <name evidence="3" type="primary">BOD1</name>
    <name evidence="3" type="ORF">Anas_09434</name>
</gene>
<feature type="compositionally biased region" description="Basic residues" evidence="1">
    <location>
        <begin position="963"/>
        <end position="975"/>
    </location>
</feature>
<keyword evidence="4" id="KW-1185">Reference proteome</keyword>
<feature type="region of interest" description="Disordered" evidence="1">
    <location>
        <begin position="417"/>
        <end position="738"/>
    </location>
</feature>
<feature type="compositionally biased region" description="Basic and acidic residues" evidence="1">
    <location>
        <begin position="838"/>
        <end position="863"/>
    </location>
</feature>
<feature type="compositionally biased region" description="Low complexity" evidence="1">
    <location>
        <begin position="782"/>
        <end position="792"/>
    </location>
</feature>
<sequence length="1427" mass="158062">MEIPINQLPPGDPRLVDAIVGQLKSKGIFDKFRKECLADVDTKPAFLNLRQRVDGQVKKFLDTKTWRSDLNKNQLRDGVRKNIQESGILDTGIDAIINQVVNPKIKPLILPLVEETVYSFLQVEKPKREIQEFEFQTQLAIQDEGKHYYEHQMPVPPPPLPPYSLYQDYPPPPNVYGNERFEEHPKLPHEREIKPNVAEDSSISSESHLSAAEVKNEHKEVLPVHEVQSTAPPEILPMETDAISSGEDDILGRTSPDTGSPFKDKVEEEFKMEEDNAVDSFDSARKEAEAVTSAVKKMSLGRDENVKSLSGSQERRETSVSLPIFDNKSLDSISSNSSGLSLSPSPSKSASGLQESQSQMQHPESTSKSVEELRSTQSTPLVDEKSVNESISSENSKSWVPYTLPKEMPSEERITIASFGAFGGGEPGRFIEGASPVSADDSQSSLEKEEIISKESIKSSKIDERSEGELTNTDSNSSIASPESSKDGAAGTSVISSSAGKDSIVKMPLPKSEESFKSVREGSREKEKSKSKDKHDSKNRDRHRRSSKYDDHYSHHEKEKHHRRDKDDDKDKDKHGKGHHHHSGTSSRVGASSDGGSKEKRERSHEKSSDYKSHSHSKSHHSRSHSSRSHSHSKSHSSSNSESSSRSKHSESNHHKSSHNDKDHHKSSHSDKKNKSSHISSDKGSEKSSSNLEKNIKEKPLSKSQNEGENKLSEKVSNKNSSVSSQTKVKKSDNVKIKPCKLIEDDMFALHLTNSNKNAVLPKPSNSVIGVKKGQTSKVGDSLKSSSNLLKDSNIKSEDKKKTTDIGKEVVDSASEAKLCTEFKDGKSNEQNSLEKLNNNKDIKNEKEETGKTNKEEVEDLKSSKENLKITIKKDKNDTLKVIKNKSKSNEIIERKTSPSKANSKVRARTSIISPKKKLHVNGTSKVALKINKLTKRKLISSSDSSTSTSSESESSDSSTSNYKRKSRLTRKKIPRTQSSNDSDSSSDSSDESESDKETKLSNILVDSTEVLSSNYASVETPKLKTVTIPLVSLNSEDIEGYRQKNGSSLIKNNSENSIGEKYFSDSDTFKEIFGSSSDDDSGIEFEGFTSNSETSSKSSGLVNLFKKVELKTPQLSKIRKNNKPIPFRSKSRKVKSQEYVVLCDSSDSSDMEVSLIKFCDKPYIETKNKNSPKLNDFEGFDGDSFEDTSGSADQKLKDYLAKFSFGSSIQLNDFLSMDSEEEIGEESTVFFTKKDASKSVIEEITAKQTIEEITEKQTIEEIFEKQTPEISNITEDKSTPVAVLSEQNSDDKTNDIESNTFSVFSTDSSKPFKKRKLSSIAVDEVSSPTQSPKVLKTDESKSITGNPNNKDIILNTYSLLTPEEDRTSSRDYEVDLGQRGTSYSPLSPASDSSSEVQEALNAKNKAENEATPDKSFCKATSSSNSS</sequence>
<evidence type="ECO:0000259" key="2">
    <source>
        <dbReference type="Pfam" id="PF05205"/>
    </source>
</evidence>
<feature type="compositionally biased region" description="Basic and acidic residues" evidence="1">
    <location>
        <begin position="648"/>
        <end position="686"/>
    </location>
</feature>
<feature type="compositionally biased region" description="Low complexity" evidence="1">
    <location>
        <begin position="941"/>
        <end position="961"/>
    </location>
</feature>
<feature type="compositionally biased region" description="Low complexity" evidence="1">
    <location>
        <begin position="718"/>
        <end position="727"/>
    </location>
</feature>